<protein>
    <submittedName>
        <fullName evidence="1">Uncharacterized protein</fullName>
    </submittedName>
</protein>
<organism evidence="1">
    <name type="scientific">Rhizophora mucronata</name>
    <name type="common">Asiatic mangrove</name>
    <dbReference type="NCBI Taxonomy" id="61149"/>
    <lineage>
        <taxon>Eukaryota</taxon>
        <taxon>Viridiplantae</taxon>
        <taxon>Streptophyta</taxon>
        <taxon>Embryophyta</taxon>
        <taxon>Tracheophyta</taxon>
        <taxon>Spermatophyta</taxon>
        <taxon>Magnoliopsida</taxon>
        <taxon>eudicotyledons</taxon>
        <taxon>Gunneridae</taxon>
        <taxon>Pentapetalae</taxon>
        <taxon>rosids</taxon>
        <taxon>fabids</taxon>
        <taxon>Malpighiales</taxon>
        <taxon>Rhizophoraceae</taxon>
        <taxon>Rhizophora</taxon>
    </lineage>
</organism>
<evidence type="ECO:0000313" key="1">
    <source>
        <dbReference type="EMBL" id="MBW99539.1"/>
    </source>
</evidence>
<dbReference type="EMBL" id="GGEC01019056">
    <property type="protein sequence ID" value="MBW99539.1"/>
    <property type="molecule type" value="Transcribed_RNA"/>
</dbReference>
<accession>A0A2P2K1E5</accession>
<proteinExistence type="predicted"/>
<sequence>MLRHEIQILKLVDEHNHTSNFMRKHFTSW</sequence>
<dbReference type="AlphaFoldDB" id="A0A2P2K1E5"/>
<name>A0A2P2K1E5_RHIMU</name>
<reference evidence="1" key="1">
    <citation type="submission" date="2018-02" db="EMBL/GenBank/DDBJ databases">
        <title>Rhizophora mucronata_Transcriptome.</title>
        <authorList>
            <person name="Meera S.P."/>
            <person name="Sreeshan A."/>
            <person name="Augustine A."/>
        </authorList>
    </citation>
    <scope>NUCLEOTIDE SEQUENCE</scope>
    <source>
        <tissue evidence="1">Leaf</tissue>
    </source>
</reference>